<keyword evidence="4" id="KW-0862">Zinc</keyword>
<feature type="region of interest" description="Disordered" evidence="6">
    <location>
        <begin position="1"/>
        <end position="26"/>
    </location>
</feature>
<dbReference type="PANTHER" id="PTHR46481:SF10">
    <property type="entry name" value="ZINC FINGER BED DOMAIN-CONTAINING PROTEIN 39"/>
    <property type="match status" value="1"/>
</dbReference>
<evidence type="ECO:0000256" key="2">
    <source>
        <dbReference type="ARBA" id="ARBA00022723"/>
    </source>
</evidence>
<keyword evidence="3" id="KW-0863">Zinc-finger</keyword>
<protein>
    <submittedName>
        <fullName evidence="7">Uncharacterized protein</fullName>
    </submittedName>
</protein>
<comment type="caution">
    <text evidence="7">The sequence shown here is derived from an EMBL/GenBank/DDBJ whole genome shotgun (WGS) entry which is preliminary data.</text>
</comment>
<feature type="compositionally biased region" description="Low complexity" evidence="6">
    <location>
        <begin position="285"/>
        <end position="311"/>
    </location>
</feature>
<evidence type="ECO:0000256" key="1">
    <source>
        <dbReference type="ARBA" id="ARBA00004123"/>
    </source>
</evidence>
<dbReference type="InterPro" id="IPR012337">
    <property type="entry name" value="RNaseH-like_sf"/>
</dbReference>
<evidence type="ECO:0000256" key="6">
    <source>
        <dbReference type="SAM" id="MobiDB-lite"/>
    </source>
</evidence>
<dbReference type="GO" id="GO:0005634">
    <property type="term" value="C:nucleus"/>
    <property type="evidence" value="ECO:0007669"/>
    <property type="project" value="UniProtKB-SubCell"/>
</dbReference>
<dbReference type="SUPFAM" id="SSF53098">
    <property type="entry name" value="Ribonuclease H-like"/>
    <property type="match status" value="1"/>
</dbReference>
<evidence type="ECO:0000256" key="5">
    <source>
        <dbReference type="ARBA" id="ARBA00023242"/>
    </source>
</evidence>
<dbReference type="Proteomes" id="UP001457282">
    <property type="component" value="Unassembled WGS sequence"/>
</dbReference>
<dbReference type="PANTHER" id="PTHR46481">
    <property type="entry name" value="ZINC FINGER BED DOMAIN-CONTAINING PROTEIN 4"/>
    <property type="match status" value="1"/>
</dbReference>
<reference evidence="7 8" key="1">
    <citation type="journal article" date="2023" name="G3 (Bethesda)">
        <title>A chromosome-length genome assembly and annotation of blackberry (Rubus argutus, cv. 'Hillquist').</title>
        <authorList>
            <person name="Bruna T."/>
            <person name="Aryal R."/>
            <person name="Dudchenko O."/>
            <person name="Sargent D.J."/>
            <person name="Mead D."/>
            <person name="Buti M."/>
            <person name="Cavallini A."/>
            <person name="Hytonen T."/>
            <person name="Andres J."/>
            <person name="Pham M."/>
            <person name="Weisz D."/>
            <person name="Mascagni F."/>
            <person name="Usai G."/>
            <person name="Natali L."/>
            <person name="Bassil N."/>
            <person name="Fernandez G.E."/>
            <person name="Lomsadze A."/>
            <person name="Armour M."/>
            <person name="Olukolu B."/>
            <person name="Poorten T."/>
            <person name="Britton C."/>
            <person name="Davik J."/>
            <person name="Ashrafi H."/>
            <person name="Aiden E.L."/>
            <person name="Borodovsky M."/>
            <person name="Worthington M."/>
        </authorList>
    </citation>
    <scope>NUCLEOTIDE SEQUENCE [LARGE SCALE GENOMIC DNA]</scope>
    <source>
        <strain evidence="7">PI 553951</strain>
    </source>
</reference>
<name>A0AAW1VIJ6_RUBAR</name>
<organism evidence="7 8">
    <name type="scientific">Rubus argutus</name>
    <name type="common">Southern blackberry</name>
    <dbReference type="NCBI Taxonomy" id="59490"/>
    <lineage>
        <taxon>Eukaryota</taxon>
        <taxon>Viridiplantae</taxon>
        <taxon>Streptophyta</taxon>
        <taxon>Embryophyta</taxon>
        <taxon>Tracheophyta</taxon>
        <taxon>Spermatophyta</taxon>
        <taxon>Magnoliopsida</taxon>
        <taxon>eudicotyledons</taxon>
        <taxon>Gunneridae</taxon>
        <taxon>Pentapetalae</taxon>
        <taxon>rosids</taxon>
        <taxon>fabids</taxon>
        <taxon>Rosales</taxon>
        <taxon>Rosaceae</taxon>
        <taxon>Rosoideae</taxon>
        <taxon>Rosoideae incertae sedis</taxon>
        <taxon>Rubus</taxon>
    </lineage>
</organism>
<sequence>MEIESPAVLPSPQEGSDGTSGANTDDTIALNGLTEEEYLAALKKMKGQTFGHILPGGLKKLIMLLQMMLGLKDLIKRISNWRVSNALLHDGKNLHMRCVAHILNLIVNDGLGLLNKCIQSIRNAVRYARSSPQRLDIFKKCVEKVKIESKGLVIMDVPTRWNSTFLMLQAALKFRQAFDRLVEDDGHYLGYFVGDNNEKSREGPPSDDDWDKAGVFANFLRPFYEVTLKLWFLIHVIKFDKLGDYLELIYGEFDERVENTKGVVQGLLYDMYKIYFEDSSLASQQSQQSEGSGGSSSASNSSEVNPSSNMMEMERKLAEKEQRRKAKKVGIINNDVDRYLQDAIEGDDDSNFDILNWWRVNGIF</sequence>
<comment type="subcellular location">
    <subcellularLocation>
        <location evidence="1">Nucleus</location>
    </subcellularLocation>
</comment>
<feature type="compositionally biased region" description="Polar residues" evidence="6">
    <location>
        <begin position="13"/>
        <end position="26"/>
    </location>
</feature>
<accession>A0AAW1VIJ6</accession>
<feature type="region of interest" description="Disordered" evidence="6">
    <location>
        <begin position="285"/>
        <end position="317"/>
    </location>
</feature>
<evidence type="ECO:0000313" key="8">
    <source>
        <dbReference type="Proteomes" id="UP001457282"/>
    </source>
</evidence>
<dbReference type="EMBL" id="JBEDUW010000232">
    <property type="protein sequence ID" value="KAK9903181.1"/>
    <property type="molecule type" value="Genomic_DNA"/>
</dbReference>
<keyword evidence="2" id="KW-0479">Metal-binding</keyword>
<keyword evidence="8" id="KW-1185">Reference proteome</keyword>
<evidence type="ECO:0000256" key="4">
    <source>
        <dbReference type="ARBA" id="ARBA00022833"/>
    </source>
</evidence>
<evidence type="ECO:0000256" key="3">
    <source>
        <dbReference type="ARBA" id="ARBA00022771"/>
    </source>
</evidence>
<proteinExistence type="predicted"/>
<dbReference type="InterPro" id="IPR052035">
    <property type="entry name" value="ZnF_BED_domain_contain"/>
</dbReference>
<keyword evidence="5" id="KW-0539">Nucleus</keyword>
<dbReference type="GO" id="GO:0008270">
    <property type="term" value="F:zinc ion binding"/>
    <property type="evidence" value="ECO:0007669"/>
    <property type="project" value="UniProtKB-KW"/>
</dbReference>
<gene>
    <name evidence="7" type="ORF">M0R45_001192</name>
</gene>
<evidence type="ECO:0000313" key="7">
    <source>
        <dbReference type="EMBL" id="KAK9903181.1"/>
    </source>
</evidence>
<dbReference type="AlphaFoldDB" id="A0AAW1VIJ6"/>